<dbReference type="GO" id="GO:0009699">
    <property type="term" value="P:phenylpropanoid biosynthetic process"/>
    <property type="evidence" value="ECO:0007669"/>
    <property type="project" value="UniProtKB-ARBA"/>
</dbReference>
<comment type="similarity">
    <text evidence="1 4">Belongs to the plant dirigent protein family.</text>
</comment>
<evidence type="ECO:0000256" key="4">
    <source>
        <dbReference type="RuleBase" id="RU363099"/>
    </source>
</evidence>
<accession>A0A2G5CAN3</accession>
<reference evidence="5 6" key="1">
    <citation type="submission" date="2017-09" db="EMBL/GenBank/DDBJ databases">
        <title>WGS assembly of Aquilegia coerulea Goldsmith.</title>
        <authorList>
            <person name="Hodges S."/>
            <person name="Kramer E."/>
            <person name="Nordborg M."/>
            <person name="Tomkins J."/>
            <person name="Borevitz J."/>
            <person name="Derieg N."/>
            <person name="Yan J."/>
            <person name="Mihaltcheva S."/>
            <person name="Hayes R.D."/>
            <person name="Rokhsar D."/>
        </authorList>
    </citation>
    <scope>NUCLEOTIDE SEQUENCE [LARGE SCALE GENOMIC DNA]</scope>
    <source>
        <strain evidence="6">cv. Goldsmith</strain>
    </source>
</reference>
<dbReference type="GO" id="GO:0048046">
    <property type="term" value="C:apoplast"/>
    <property type="evidence" value="ECO:0007669"/>
    <property type="project" value="UniProtKB-SubCell"/>
</dbReference>
<dbReference type="InterPro" id="IPR044859">
    <property type="entry name" value="Allene_oxi_cyc_Dirigent"/>
</dbReference>
<dbReference type="InterPro" id="IPR004265">
    <property type="entry name" value="Dirigent"/>
</dbReference>
<evidence type="ECO:0000313" key="5">
    <source>
        <dbReference type="EMBL" id="PIA28334.1"/>
    </source>
</evidence>
<dbReference type="InParanoid" id="A0A2G5CAN3"/>
<keyword evidence="3 4" id="KW-0964">Secreted</keyword>
<evidence type="ECO:0000313" key="6">
    <source>
        <dbReference type="Proteomes" id="UP000230069"/>
    </source>
</evidence>
<comment type="subunit">
    <text evidence="2 4">Homodimer.</text>
</comment>
<gene>
    <name evidence="5" type="ORF">AQUCO_07100001v1</name>
</gene>
<proteinExistence type="inferred from homology"/>
<keyword evidence="4" id="KW-0052">Apoplast</keyword>
<comment type="function">
    <text evidence="4">Dirigent proteins impart stereoselectivity on the phenoxy radical-coupling reaction, yielding optically active lignans from two molecules of coniferyl alcohol in the biosynthesis of lignans, flavonolignans, and alkaloids and thus plays a central role in plant secondary metabolism.</text>
</comment>
<protein>
    <recommendedName>
        <fullName evidence="4">Dirigent protein</fullName>
    </recommendedName>
</protein>
<name>A0A2G5CAN3_AQUCA</name>
<comment type="subcellular location">
    <subcellularLocation>
        <location evidence="4">Secreted</location>
        <location evidence="4">Extracellular space</location>
        <location evidence="4">Apoplast</location>
    </subcellularLocation>
</comment>
<dbReference type="EMBL" id="KZ305088">
    <property type="protein sequence ID" value="PIA28334.1"/>
    <property type="molecule type" value="Genomic_DNA"/>
</dbReference>
<dbReference type="Pfam" id="PF03018">
    <property type="entry name" value="Dirigent"/>
    <property type="match status" value="1"/>
</dbReference>
<dbReference type="FunCoup" id="A0A2G5CAN3">
    <property type="interactions" value="24"/>
</dbReference>
<keyword evidence="6" id="KW-1185">Reference proteome</keyword>
<dbReference type="PANTHER" id="PTHR21495">
    <property type="entry name" value="NUCLEOPORIN-RELATED"/>
    <property type="match status" value="1"/>
</dbReference>
<dbReference type="Proteomes" id="UP000230069">
    <property type="component" value="Unassembled WGS sequence"/>
</dbReference>
<organism evidence="5 6">
    <name type="scientific">Aquilegia coerulea</name>
    <name type="common">Rocky mountain columbine</name>
    <dbReference type="NCBI Taxonomy" id="218851"/>
    <lineage>
        <taxon>Eukaryota</taxon>
        <taxon>Viridiplantae</taxon>
        <taxon>Streptophyta</taxon>
        <taxon>Embryophyta</taxon>
        <taxon>Tracheophyta</taxon>
        <taxon>Spermatophyta</taxon>
        <taxon>Magnoliopsida</taxon>
        <taxon>Ranunculales</taxon>
        <taxon>Ranunculaceae</taxon>
        <taxon>Thalictroideae</taxon>
        <taxon>Aquilegia</taxon>
    </lineage>
</organism>
<sequence length="184" mass="20278">MVFWAHLALEFERTLKLSVLGWSSLRAKSPLALGKEKLTRLHFYFHDIVSGKKPTAITIAQASTTNQSSTLFDLLYMADDPLTQGPELTSKIVGRAQGLYGSADQQQLGHILAMSFGFTYGKYNGSTLSIFGRNPALNLVREMPIVGGTGAFRLARAVAFAKTYWLNITSGDVIVEYNVTVIHY</sequence>
<evidence type="ECO:0000256" key="3">
    <source>
        <dbReference type="ARBA" id="ARBA00022525"/>
    </source>
</evidence>
<dbReference type="OrthoDB" id="1864232at2759"/>
<dbReference type="AlphaFoldDB" id="A0A2G5CAN3"/>
<dbReference type="Gene3D" id="2.40.480.10">
    <property type="entry name" value="Allene oxide cyclase-like"/>
    <property type="match status" value="1"/>
</dbReference>
<dbReference type="STRING" id="218851.A0A2G5CAN3"/>
<evidence type="ECO:0000256" key="1">
    <source>
        <dbReference type="ARBA" id="ARBA00010746"/>
    </source>
</evidence>
<evidence type="ECO:0000256" key="2">
    <source>
        <dbReference type="ARBA" id="ARBA00011738"/>
    </source>
</evidence>